<dbReference type="PANTHER" id="PTHR47510">
    <property type="entry name" value="REVERSE TRANSCRIPTASE DOMAIN-CONTAINING PROTEIN"/>
    <property type="match status" value="1"/>
</dbReference>
<dbReference type="GO" id="GO:0016706">
    <property type="term" value="F:2-oxoglutarate-dependent dioxygenase activity"/>
    <property type="evidence" value="ECO:0007669"/>
    <property type="project" value="InterPro"/>
</dbReference>
<dbReference type="Pfam" id="PF00078">
    <property type="entry name" value="RVT_1"/>
    <property type="match status" value="1"/>
</dbReference>
<dbReference type="SUPFAM" id="SSF56672">
    <property type="entry name" value="DNA/RNA polymerases"/>
    <property type="match status" value="1"/>
</dbReference>
<dbReference type="InterPro" id="IPR000477">
    <property type="entry name" value="RT_dom"/>
</dbReference>
<name>A0A4W5L0P8_9TELE</name>
<proteinExistence type="predicted"/>
<reference evidence="2" key="3">
    <citation type="submission" date="2025-09" db="UniProtKB">
        <authorList>
            <consortium name="Ensembl"/>
        </authorList>
    </citation>
    <scope>IDENTIFICATION</scope>
</reference>
<dbReference type="GeneTree" id="ENSGT01020000230367"/>
<dbReference type="Ensembl" id="ENSHHUT00000017195.1">
    <property type="protein sequence ID" value="ENSHHUP00000016595.1"/>
    <property type="gene ID" value="ENSHHUG00000010356.1"/>
</dbReference>
<keyword evidence="3" id="KW-1185">Reference proteome</keyword>
<dbReference type="STRING" id="62062.ENSHHUP00000016595"/>
<dbReference type="InterPro" id="IPR043502">
    <property type="entry name" value="DNA/RNA_pol_sf"/>
</dbReference>
<evidence type="ECO:0000259" key="1">
    <source>
        <dbReference type="PROSITE" id="PS50878"/>
    </source>
</evidence>
<dbReference type="GO" id="GO:0008168">
    <property type="term" value="F:methyltransferase activity"/>
    <property type="evidence" value="ECO:0007669"/>
    <property type="project" value="InterPro"/>
</dbReference>
<feature type="domain" description="Reverse transcriptase" evidence="1">
    <location>
        <begin position="59"/>
        <end position="312"/>
    </location>
</feature>
<dbReference type="PROSITE" id="PS50878">
    <property type="entry name" value="RT_POL"/>
    <property type="match status" value="1"/>
</dbReference>
<evidence type="ECO:0000313" key="3">
    <source>
        <dbReference type="Proteomes" id="UP000314982"/>
    </source>
</evidence>
<dbReference type="Proteomes" id="UP000314982">
    <property type="component" value="Unassembled WGS sequence"/>
</dbReference>
<accession>A0A4W5L0P8</accession>
<evidence type="ECO:0000313" key="2">
    <source>
        <dbReference type="Ensembl" id="ENSHHUP00000016595.1"/>
    </source>
</evidence>
<dbReference type="AlphaFoldDB" id="A0A4W5L0P8"/>
<dbReference type="InterPro" id="IPR015095">
    <property type="entry name" value="AlkB_hom8_N"/>
</dbReference>
<organism evidence="2 3">
    <name type="scientific">Hucho hucho</name>
    <name type="common">huchen</name>
    <dbReference type="NCBI Taxonomy" id="62062"/>
    <lineage>
        <taxon>Eukaryota</taxon>
        <taxon>Metazoa</taxon>
        <taxon>Chordata</taxon>
        <taxon>Craniata</taxon>
        <taxon>Vertebrata</taxon>
        <taxon>Euteleostomi</taxon>
        <taxon>Actinopterygii</taxon>
        <taxon>Neopterygii</taxon>
        <taxon>Teleostei</taxon>
        <taxon>Protacanthopterygii</taxon>
        <taxon>Salmoniformes</taxon>
        <taxon>Salmonidae</taxon>
        <taxon>Salmoninae</taxon>
        <taxon>Hucho</taxon>
    </lineage>
</organism>
<reference evidence="2" key="2">
    <citation type="submission" date="2025-08" db="UniProtKB">
        <authorList>
            <consortium name="Ensembl"/>
        </authorList>
    </citation>
    <scope>IDENTIFICATION</scope>
</reference>
<dbReference type="CDD" id="cd01650">
    <property type="entry name" value="RT_nLTR_like"/>
    <property type="match status" value="1"/>
</dbReference>
<protein>
    <recommendedName>
        <fullName evidence="1">Reverse transcriptase domain-containing protein</fullName>
    </recommendedName>
</protein>
<reference evidence="3" key="1">
    <citation type="submission" date="2018-06" db="EMBL/GenBank/DDBJ databases">
        <title>Genome assembly of Danube salmon.</title>
        <authorList>
            <person name="Macqueen D.J."/>
            <person name="Gundappa M.K."/>
        </authorList>
    </citation>
    <scope>NUCLEOTIDE SEQUENCE [LARGE SCALE GENOMIC DNA]</scope>
</reference>
<dbReference type="PANTHER" id="PTHR47510:SF3">
    <property type="entry name" value="ENDO_EXONUCLEASE_PHOSPHATASE DOMAIN-CONTAINING PROTEIN"/>
    <property type="match status" value="1"/>
</dbReference>
<dbReference type="Pfam" id="PF09004">
    <property type="entry name" value="ALKBH8_N"/>
    <property type="match status" value="1"/>
</dbReference>
<sequence>MRASAVPDDCVITLSVADVSKTFKQVNIHKAVGPDGLPGRVLRACADQLTGVFIDIFNMSLIESVIPTCFKQTTIVPVPKNMKATYLNDYRPVALTSVAMKCFERLVMAHINTIIPETLDPLQFAYRPNRSTDDAISIALHTTLSHLDKRNTYVRMLYIDYSSAFNTIVPSKLITKLRILGLNTSLCNWILDFLTGHPQVVRVGSNTSATLVLNTGAPQGCVLSPLLYSLFTHDCMARHDSNTIIKFADDTTVVGLITDNDETAYREEVRDLAGWCQNNNLSLNVTKTKEMIVDYRKRRTEHTPIVIDGAVVEQVESFKFHITNKLEWSKHTKTVVKRARQSLFPLRKLKRFGMGPQILKRFYSCNIESILTGCITAWYGNCSDSNRKALQRVARTAQYITGAKLPAIQDLYTRRCQKKALKIVKDLSHPSHRLFSLLPHGKRYRSAKSRTKRLLNSFYPQAIRLLNR</sequence>